<dbReference type="PANTHER" id="PTHR23513">
    <property type="entry name" value="INTEGRAL MEMBRANE EFFLUX PROTEIN-RELATED"/>
    <property type="match status" value="1"/>
</dbReference>
<dbReference type="PANTHER" id="PTHR23513:SF11">
    <property type="entry name" value="STAPHYLOFERRIN A TRANSPORTER"/>
    <property type="match status" value="1"/>
</dbReference>
<evidence type="ECO:0000313" key="9">
    <source>
        <dbReference type="Proteomes" id="UP001321421"/>
    </source>
</evidence>
<dbReference type="InterPro" id="IPR036259">
    <property type="entry name" value="MFS_trans_sf"/>
</dbReference>
<keyword evidence="4 7" id="KW-0812">Transmembrane</keyword>
<feature type="transmembrane region" description="Helical" evidence="7">
    <location>
        <begin position="47"/>
        <end position="67"/>
    </location>
</feature>
<evidence type="ECO:0000256" key="4">
    <source>
        <dbReference type="ARBA" id="ARBA00022692"/>
    </source>
</evidence>
<proteinExistence type="predicted"/>
<dbReference type="SUPFAM" id="SSF103473">
    <property type="entry name" value="MFS general substrate transporter"/>
    <property type="match status" value="1"/>
</dbReference>
<dbReference type="Gene3D" id="1.20.1250.20">
    <property type="entry name" value="MFS general substrate transporter like domains"/>
    <property type="match status" value="1"/>
</dbReference>
<feature type="transmembrane region" description="Helical" evidence="7">
    <location>
        <begin position="346"/>
        <end position="370"/>
    </location>
</feature>
<organism evidence="8 9">
    <name type="scientific">Barrientosiimonas endolithica</name>
    <dbReference type="NCBI Taxonomy" id="1535208"/>
    <lineage>
        <taxon>Bacteria</taxon>
        <taxon>Bacillati</taxon>
        <taxon>Actinomycetota</taxon>
        <taxon>Actinomycetes</taxon>
        <taxon>Micrococcales</taxon>
        <taxon>Dermacoccaceae</taxon>
        <taxon>Barrientosiimonas</taxon>
    </lineage>
</organism>
<evidence type="ECO:0000256" key="7">
    <source>
        <dbReference type="SAM" id="Phobius"/>
    </source>
</evidence>
<keyword evidence="2" id="KW-0813">Transport</keyword>
<feature type="transmembrane region" description="Helical" evidence="7">
    <location>
        <begin position="290"/>
        <end position="310"/>
    </location>
</feature>
<name>A0ABM8H6M4_9MICO</name>
<evidence type="ECO:0000256" key="2">
    <source>
        <dbReference type="ARBA" id="ARBA00022448"/>
    </source>
</evidence>
<feature type="transmembrane region" description="Helical" evidence="7">
    <location>
        <begin position="376"/>
        <end position="395"/>
    </location>
</feature>
<evidence type="ECO:0000256" key="1">
    <source>
        <dbReference type="ARBA" id="ARBA00004651"/>
    </source>
</evidence>
<feature type="transmembrane region" description="Helical" evidence="7">
    <location>
        <begin position="316"/>
        <end position="334"/>
    </location>
</feature>
<gene>
    <name evidence="8" type="ORF">GCM10025872_01370</name>
</gene>
<evidence type="ECO:0000313" key="8">
    <source>
        <dbReference type="EMBL" id="BDZ56480.1"/>
    </source>
</evidence>
<keyword evidence="9" id="KW-1185">Reference proteome</keyword>
<keyword evidence="6 7" id="KW-0472">Membrane</keyword>
<keyword evidence="5 7" id="KW-1133">Transmembrane helix</keyword>
<dbReference type="Pfam" id="PF05977">
    <property type="entry name" value="MFS_3"/>
    <property type="match status" value="1"/>
</dbReference>
<dbReference type="Proteomes" id="UP001321421">
    <property type="component" value="Chromosome"/>
</dbReference>
<evidence type="ECO:0000256" key="3">
    <source>
        <dbReference type="ARBA" id="ARBA00022475"/>
    </source>
</evidence>
<evidence type="ECO:0000256" key="6">
    <source>
        <dbReference type="ARBA" id="ARBA00023136"/>
    </source>
</evidence>
<dbReference type="CDD" id="cd06173">
    <property type="entry name" value="MFS_MefA_like"/>
    <property type="match status" value="1"/>
</dbReference>
<reference evidence="9" key="1">
    <citation type="journal article" date="2019" name="Int. J. Syst. Evol. Microbiol.">
        <title>The Global Catalogue of Microorganisms (GCM) 10K type strain sequencing project: providing services to taxonomists for standard genome sequencing and annotation.</title>
        <authorList>
            <consortium name="The Broad Institute Genomics Platform"/>
            <consortium name="The Broad Institute Genome Sequencing Center for Infectious Disease"/>
            <person name="Wu L."/>
            <person name="Ma J."/>
        </authorList>
    </citation>
    <scope>NUCLEOTIDE SEQUENCE [LARGE SCALE GENOMIC DNA]</scope>
    <source>
        <strain evidence="9">NBRC 110608</strain>
    </source>
</reference>
<keyword evidence="3" id="KW-1003">Cell membrane</keyword>
<protein>
    <submittedName>
        <fullName evidence="8">MFS transporter</fullName>
    </submittedName>
</protein>
<dbReference type="EMBL" id="AP027735">
    <property type="protein sequence ID" value="BDZ56480.1"/>
    <property type="molecule type" value="Genomic_DNA"/>
</dbReference>
<dbReference type="InterPro" id="IPR010290">
    <property type="entry name" value="TM_effector"/>
</dbReference>
<feature type="transmembrane region" description="Helical" evidence="7">
    <location>
        <begin position="219"/>
        <end position="246"/>
    </location>
</feature>
<feature type="transmembrane region" description="Helical" evidence="7">
    <location>
        <begin position="258"/>
        <end position="278"/>
    </location>
</feature>
<accession>A0ABM8H6M4</accession>
<sequence>MKLSDSWEALRDKDFRWFFIARTVSRTGSSMAPVALAFAVLEVEQTAVALGLVMAARTTAMIVFLLVGGVVSDRFSRRVVLQVSHVLTALTQGVVAWLVITGNATVASIVAIEAINGAVTAFTMPAMQGLVPQLVPNRLLQQANALMSFAMQGTTVIGPALVGLIVAGPGAGWALAVDAMTYAIAVLALARVTIPPVARATTSMLHDLREGWSEFTSRQWLWVIVLAFGFLNAIHVGAWVVLGPFIATRHPDLLGERGWGLVLSAEAVGAVLMTVVLMRGQLRHPLRAGMLGVCLVVPALVMLGVAPSVWLLLPVAFAAGMGMEVFGTGWNVALMENVPQRALSRVASYDALGSFVAMPVGATVFGWLAAVADPRWLAVISGVAYLLISLAALAVPSVWRLGRRLPEPAERAAAPGV</sequence>
<dbReference type="RefSeq" id="WP_289232011.1">
    <property type="nucleotide sequence ID" value="NZ_AP027735.1"/>
</dbReference>
<comment type="subcellular location">
    <subcellularLocation>
        <location evidence="1">Cell membrane</location>
        <topology evidence="1">Multi-pass membrane protein</topology>
    </subcellularLocation>
</comment>
<feature type="transmembrane region" description="Helical" evidence="7">
    <location>
        <begin position="145"/>
        <end position="167"/>
    </location>
</feature>
<evidence type="ECO:0000256" key="5">
    <source>
        <dbReference type="ARBA" id="ARBA00022989"/>
    </source>
</evidence>